<proteinExistence type="predicted"/>
<comment type="caution">
    <text evidence="1">The sequence shown here is derived from an EMBL/GenBank/DDBJ whole genome shotgun (WGS) entry which is preliminary data.</text>
</comment>
<evidence type="ECO:0008006" key="3">
    <source>
        <dbReference type="Google" id="ProtNLM"/>
    </source>
</evidence>
<accession>A0A9D1EJ29</accession>
<gene>
    <name evidence="1" type="ORF">IAB98_03925</name>
</gene>
<dbReference type="Proteomes" id="UP000886841">
    <property type="component" value="Unassembled WGS sequence"/>
</dbReference>
<sequence length="476" mass="52631">MKIILICNQSLVEKKYGGTSYIFWLQVNRLLDFFQWKSFKASLALLDVKADMAKYHLPPVSDGMDQRQVKDAVDGIYAAEKPDCMALMGAQDILPFQMLKDTTPKSEQQFVASDLPYASDHAYSVDISAFVLPSRAVTRIPDLYGATSVEGMDIFIRTVDACLLDKPQPISAYTDVFCLYAKDWEWDTNQALAKLSPGAAVHKYDSPPHESPWDKKLLHQPIHYINLHGGPLENDFYGQRGNDFPVALNSENLEGSLDAGTIAIALCCFGGQLYYCSGKLPFANAYLANGASLLASTAIAYTGEAEEYSAIFMNHVRGSKMSMPSALLQTRLDYIASKQPVLDYYEQKTAAEFVLYGGAMGAYIQAAEEGTGRKAMKKQIEYIRESVGVARYNPDLQTPEIVRRRIQGDAQKGGYEVQPGVAGFDVVSADPAGNSAGFAEIKQYSVDMTDSLGRRHVFVYTVTEGEISDVQVYREK</sequence>
<evidence type="ECO:0000313" key="2">
    <source>
        <dbReference type="Proteomes" id="UP000886841"/>
    </source>
</evidence>
<reference evidence="1" key="1">
    <citation type="submission" date="2020-10" db="EMBL/GenBank/DDBJ databases">
        <authorList>
            <person name="Gilroy R."/>
        </authorList>
    </citation>
    <scope>NUCLEOTIDE SEQUENCE</scope>
    <source>
        <strain evidence="1">ChiSxjej1B13-7041</strain>
    </source>
</reference>
<organism evidence="1 2">
    <name type="scientific">Candidatus Egerieimonas intestinavium</name>
    <dbReference type="NCBI Taxonomy" id="2840777"/>
    <lineage>
        <taxon>Bacteria</taxon>
        <taxon>Bacillati</taxon>
        <taxon>Bacillota</taxon>
        <taxon>Clostridia</taxon>
        <taxon>Lachnospirales</taxon>
        <taxon>Lachnospiraceae</taxon>
        <taxon>Lachnospiraceae incertae sedis</taxon>
        <taxon>Candidatus Egerieimonas</taxon>
    </lineage>
</organism>
<dbReference type="AlphaFoldDB" id="A0A9D1EJ29"/>
<reference evidence="1" key="2">
    <citation type="journal article" date="2021" name="PeerJ">
        <title>Extensive microbial diversity within the chicken gut microbiome revealed by metagenomics and culture.</title>
        <authorList>
            <person name="Gilroy R."/>
            <person name="Ravi A."/>
            <person name="Getino M."/>
            <person name="Pursley I."/>
            <person name="Horton D.L."/>
            <person name="Alikhan N.F."/>
            <person name="Baker D."/>
            <person name="Gharbi K."/>
            <person name="Hall N."/>
            <person name="Watson M."/>
            <person name="Adriaenssens E.M."/>
            <person name="Foster-Nyarko E."/>
            <person name="Jarju S."/>
            <person name="Secka A."/>
            <person name="Antonio M."/>
            <person name="Oren A."/>
            <person name="Chaudhuri R.R."/>
            <person name="La Ragione R."/>
            <person name="Hildebrand F."/>
            <person name="Pallen M.J."/>
        </authorList>
    </citation>
    <scope>NUCLEOTIDE SEQUENCE</scope>
    <source>
        <strain evidence="1">ChiSxjej1B13-7041</strain>
    </source>
</reference>
<protein>
    <recommendedName>
        <fullName evidence="3">Gingipain domain-containing protein</fullName>
    </recommendedName>
</protein>
<dbReference type="EMBL" id="DVHU01000033">
    <property type="protein sequence ID" value="HIR92557.1"/>
    <property type="molecule type" value="Genomic_DNA"/>
</dbReference>
<name>A0A9D1EJ29_9FIRM</name>
<evidence type="ECO:0000313" key="1">
    <source>
        <dbReference type="EMBL" id="HIR92557.1"/>
    </source>
</evidence>